<name>A0A8S1RJF1_9CILI</name>
<dbReference type="EMBL" id="CAJJDN010000186">
    <property type="protein sequence ID" value="CAD8128328.1"/>
    <property type="molecule type" value="Genomic_DNA"/>
</dbReference>
<dbReference type="OrthoDB" id="303930at2759"/>
<sequence>MLLFLIQKYKAYIQHSVKVLKQSIKQSKEKKSQNIQNKLESGTGCQDSATTCSGQSDIQCYFGDQEAKQECYWTGTECVNKTCDKAPTDYRTHEKCQSYNKQCTTNDAGCRTITACADAKSQEGCKINNLNQLCYQGSGVCVDYICDKAPTTNNTNTLCDKYKPGCVTKKGGGLTLDEEACYFDKNGGQCVFNVTCKEKTCPNAPINSESHDACTQYKDTCTVNANNKGCRDRQCDNAPLNKSKCIPKKGGGCQTHKTCDKIDVKESCVKDSNGKDCTWDDTLELCLDKTCANAPADKRTSHQLCQSYMSSCTVNVQKNACIDMICENIVEGDDCKIDKNGEKCKYKGTCYLQECRLASQTITTYTACQSFMDSCTLDNSGKGCMPIPPTCGAITTQEGCVKTSSGSECAWASNRCQDKTCSTAPTTTTDNDLCNTYKSNCLVNNTANGCFDPTTYACTSRQNENNCYSAVGLKCVYSPSKKCQARSCDTASDNTITLPSSQGYLTTISNSDCDTYLTGCICNNAANGCRTKANACSDYNRENCSQQTSSGKSCYLNSDNTCVDLQCEKIKLTTHPDCDGVLGMNNTCTVAKGASPTNCMTKLESCGQYEQNQCKSTKSGKTCIWASKSGKTCIWATNSCREATCSDATDTSSYQDHLSCNNYVSTCTVIERVDNKGCIPRKANCSDYTSQPQCVKNLADNDCYWNGNNSCVTLSTLTCAQIVLGTYNIGNCQNVKYSCKANTGSTACENKVCADYTKTDGKSTGSTAVTTFAECKGLDPSCTIDNATSDKSCMTRPTTCTSTNAATCTFSDQGQCVMQGANCIISTALCSSKTGTNLTYQDCQTFNNNCSVNLAGTACVEKLATCAAYTLTQCRKSTAGLCKIDTTCVDIDSTINCALIVNTGSVKLTYQICQDFSTTCSVKNDGSACIARGSCTSYGTTAASCVKGSDATCIFKEVSGTDTCVAFAGTDCASKTGSANDYDEAKCQFYHSDCYANSDGSACYQKKTNCSDYTTTGIKTCLKTSGGAKCYWYAPSSGTPSCIQITTASTDCSKVTGASSSLSYSTCQGYNTGCSVNSTGSACEAKSCTNKPSPHTHIACSTYSSTCAANKVTVADACKIAPNKCSDVAVNTDCIGSVTDGECEWIFGSEGGTCVKKTCYTKISSIALIHSDCTTYLSSCKAACNTYLSSEQCTNGGNCFWNSKKAMTCVDRSCDKIEDAYNTHALCSGINGLTCTVKSTGVGCQSRQAQCSSYNEKNCIINQSGWECVLVTQEDGTNKCMEKACITAGSAYTDYNGCYNYFKLNSGSKNEEQCTVAIVTATDGTESPQGCQKVQACTNYKEAQCYIDSGGKTCVWDATAGCRVQTCDTAPNTESYDTDEKCKQYLADGSCTVADDDMGCIVRPDKCEGMTEKQCIKDKAGKDCQYLNGACYTKSCSTAPAEIDTKDECVAYFPGCTMDETSKCKLEICEDFIFTTDDDCQKQKQGCTTNGTKCVLRTTCSAVTNEKGCVTERKIGNNTPNKCQWLSNSSTCVVRTCDTAPVSADYDTEAECIAYLPGAGCTTKRGGGCVKKSTCANATHESACNTGDIHGNQCKWDVDKCRDQVCQDFTFSTHAECQKASNKLKCTAGPNGKCTNQLTCEDAVRAACIEGIYNGVSQPCLWIEEKGRCFKYLSCQSLEWDKHEECQYISNQCTVNQNKCQAITLCSETNTNGGCKVGYDGPCIKTVPAIDSNDLAVCKAYTSCADAFYKTHTGCNDASDKCTTNGATSCAPLGTCSLYTIQEACVLNNVGAVYDKTTGEIISTGNCAWEGTQCIDQTCKYLVPAKSHQSCYNQLKGCTSDGANCISIAACATYTTEVVCITANGSDGPNGKCLWDPEANNKAGGCRVFQCSDIKEVTSTPVCQATLSTCVSNGTACIEKANCNSPQYQNKISCNSGGKDGICIFTKSTATGATENQGTCALMTSCDSAKNDSKACTDAKNRCSWTPQSTAGTTTVPSKCQTHSCATYRQANGNCGNFYSWDFKTQQVCVTEGSDCKEKDPSTLSQDLCYTATAYAYTWNASTSKCAVCTAVQQNNNTTTNPNTTTTPNNTDDSGYILGFTTVILGYLVF</sequence>
<dbReference type="Pfam" id="PF01508">
    <property type="entry name" value="Paramecium_SA"/>
    <property type="match status" value="18"/>
</dbReference>
<proteinExistence type="predicted"/>
<keyword evidence="2" id="KW-1185">Reference proteome</keyword>
<dbReference type="InterPro" id="IPR002895">
    <property type="entry name" value="Paramecium_SA"/>
</dbReference>
<dbReference type="Proteomes" id="UP000692954">
    <property type="component" value="Unassembled WGS sequence"/>
</dbReference>
<dbReference type="SMART" id="SM00639">
    <property type="entry name" value="PSA"/>
    <property type="match status" value="26"/>
</dbReference>
<accession>A0A8S1RJF1</accession>
<reference evidence="1" key="1">
    <citation type="submission" date="2021-01" db="EMBL/GenBank/DDBJ databases">
        <authorList>
            <consortium name="Genoscope - CEA"/>
            <person name="William W."/>
        </authorList>
    </citation>
    <scope>NUCLEOTIDE SEQUENCE</scope>
</reference>
<gene>
    <name evidence="1" type="ORF">PSON_ATCC_30995.1.T1860014</name>
</gene>
<protein>
    <submittedName>
        <fullName evidence="1">Uncharacterized protein</fullName>
    </submittedName>
</protein>
<comment type="caution">
    <text evidence="1">The sequence shown here is derived from an EMBL/GenBank/DDBJ whole genome shotgun (WGS) entry which is preliminary data.</text>
</comment>
<organism evidence="1 2">
    <name type="scientific">Paramecium sonneborni</name>
    <dbReference type="NCBI Taxonomy" id="65129"/>
    <lineage>
        <taxon>Eukaryota</taxon>
        <taxon>Sar</taxon>
        <taxon>Alveolata</taxon>
        <taxon>Ciliophora</taxon>
        <taxon>Intramacronucleata</taxon>
        <taxon>Oligohymenophorea</taxon>
        <taxon>Peniculida</taxon>
        <taxon>Parameciidae</taxon>
        <taxon>Paramecium</taxon>
    </lineage>
</organism>
<evidence type="ECO:0000313" key="1">
    <source>
        <dbReference type="EMBL" id="CAD8128328.1"/>
    </source>
</evidence>
<evidence type="ECO:0000313" key="2">
    <source>
        <dbReference type="Proteomes" id="UP000692954"/>
    </source>
</evidence>